<protein>
    <recommendedName>
        <fullName evidence="4">Lipoprotein</fullName>
    </recommendedName>
</protein>
<feature type="compositionally biased region" description="Low complexity" evidence="1">
    <location>
        <begin position="288"/>
        <end position="307"/>
    </location>
</feature>
<proteinExistence type="predicted"/>
<evidence type="ECO:0000313" key="2">
    <source>
        <dbReference type="EMBL" id="MFC4819038.1"/>
    </source>
</evidence>
<evidence type="ECO:0000313" key="3">
    <source>
        <dbReference type="Proteomes" id="UP001595886"/>
    </source>
</evidence>
<dbReference type="RefSeq" id="WP_380018776.1">
    <property type="nucleotide sequence ID" value="NZ_JBHSHD010000002.1"/>
</dbReference>
<sequence>MPALRAALAASLIVFVAACEQKPADSTTPAASTSLKAEGPDASIQKSVALLKQGDFAGLMQHALPPAEFAKAKADWGKDAEPVTDEDRKKFADTMGKLVEPDAETKLYAELEPQLKTFDATYQQQIPMYVSMGSGWLQGMIQQNKDMSEAEKQQALTAVNALAAWVQKTRFTDPEAVKKVLAIVTKTARSLNIKSADEARALTYEQSMEKARTGFQGVKEVLGVYGFSLDQTLDSVKSEVISNDGKTAKVKISYTLLDTPLTGETEMVNLDGRWYGKHALEKAEDKPAAATPAEGAQAPAAEAAAQG</sequence>
<evidence type="ECO:0008006" key="4">
    <source>
        <dbReference type="Google" id="ProtNLM"/>
    </source>
</evidence>
<gene>
    <name evidence="2" type="ORF">ACFO6Q_01810</name>
</gene>
<accession>A0ABV9QP06</accession>
<organism evidence="2 3">
    <name type="scientific">Dokdonella ginsengisoli</name>
    <dbReference type="NCBI Taxonomy" id="363846"/>
    <lineage>
        <taxon>Bacteria</taxon>
        <taxon>Pseudomonadati</taxon>
        <taxon>Pseudomonadota</taxon>
        <taxon>Gammaproteobacteria</taxon>
        <taxon>Lysobacterales</taxon>
        <taxon>Rhodanobacteraceae</taxon>
        <taxon>Dokdonella</taxon>
    </lineage>
</organism>
<reference evidence="3" key="1">
    <citation type="journal article" date="2019" name="Int. J. Syst. Evol. Microbiol.">
        <title>The Global Catalogue of Microorganisms (GCM) 10K type strain sequencing project: providing services to taxonomists for standard genome sequencing and annotation.</title>
        <authorList>
            <consortium name="The Broad Institute Genomics Platform"/>
            <consortium name="The Broad Institute Genome Sequencing Center for Infectious Disease"/>
            <person name="Wu L."/>
            <person name="Ma J."/>
        </authorList>
    </citation>
    <scope>NUCLEOTIDE SEQUENCE [LARGE SCALE GENOMIC DNA]</scope>
    <source>
        <strain evidence="3">CCUG 30340</strain>
    </source>
</reference>
<name>A0ABV9QP06_9GAMM</name>
<feature type="region of interest" description="Disordered" evidence="1">
    <location>
        <begin position="283"/>
        <end position="307"/>
    </location>
</feature>
<keyword evidence="3" id="KW-1185">Reference proteome</keyword>
<dbReference type="PROSITE" id="PS51257">
    <property type="entry name" value="PROKAR_LIPOPROTEIN"/>
    <property type="match status" value="1"/>
</dbReference>
<evidence type="ECO:0000256" key="1">
    <source>
        <dbReference type="SAM" id="MobiDB-lite"/>
    </source>
</evidence>
<comment type="caution">
    <text evidence="2">The sequence shown here is derived from an EMBL/GenBank/DDBJ whole genome shotgun (WGS) entry which is preliminary data.</text>
</comment>
<dbReference type="EMBL" id="JBHSHD010000002">
    <property type="protein sequence ID" value="MFC4819038.1"/>
    <property type="molecule type" value="Genomic_DNA"/>
</dbReference>
<dbReference type="Proteomes" id="UP001595886">
    <property type="component" value="Unassembled WGS sequence"/>
</dbReference>